<name>A0A7W6BRK6_9SPHN</name>
<evidence type="ECO:0000259" key="4">
    <source>
        <dbReference type="PROSITE" id="PS50975"/>
    </source>
</evidence>
<dbReference type="InterPro" id="IPR011761">
    <property type="entry name" value="ATP-grasp"/>
</dbReference>
<dbReference type="SUPFAM" id="SSF51735">
    <property type="entry name" value="NAD(P)-binding Rossmann-fold domains"/>
    <property type="match status" value="1"/>
</dbReference>
<dbReference type="Gene3D" id="3.30.1490.20">
    <property type="entry name" value="ATP-grasp fold, A domain"/>
    <property type="match status" value="1"/>
</dbReference>
<dbReference type="Gene3D" id="3.30.470.20">
    <property type="entry name" value="ATP-grasp fold, B domain"/>
    <property type="match status" value="1"/>
</dbReference>
<dbReference type="GO" id="GO:0006099">
    <property type="term" value="P:tricarboxylic acid cycle"/>
    <property type="evidence" value="ECO:0007669"/>
    <property type="project" value="UniProtKB-KW"/>
</dbReference>
<dbReference type="Gene3D" id="3.40.50.720">
    <property type="entry name" value="NAD(P)-binding Rossmann-like Domain"/>
    <property type="match status" value="1"/>
</dbReference>
<dbReference type="GO" id="GO:0046872">
    <property type="term" value="F:metal ion binding"/>
    <property type="evidence" value="ECO:0007669"/>
    <property type="project" value="InterPro"/>
</dbReference>
<dbReference type="AlphaFoldDB" id="A0A7W6BRK6"/>
<dbReference type="EMBL" id="JACIDT010000026">
    <property type="protein sequence ID" value="MBB3928522.1"/>
    <property type="molecule type" value="Genomic_DNA"/>
</dbReference>
<keyword evidence="1" id="KW-0816">Tricarboxylic acid cycle</keyword>
<evidence type="ECO:0000256" key="1">
    <source>
        <dbReference type="ARBA" id="ARBA00022532"/>
    </source>
</evidence>
<dbReference type="Pfam" id="PF13380">
    <property type="entry name" value="CoA_binding_2"/>
    <property type="match status" value="1"/>
</dbReference>
<dbReference type="Proteomes" id="UP000571950">
    <property type="component" value="Unassembled WGS sequence"/>
</dbReference>
<evidence type="ECO:0000313" key="5">
    <source>
        <dbReference type="EMBL" id="MBB3928522.1"/>
    </source>
</evidence>
<dbReference type="SUPFAM" id="SSF56059">
    <property type="entry name" value="Glutathione synthetase ATP-binding domain-like"/>
    <property type="match status" value="1"/>
</dbReference>
<dbReference type="Pfam" id="PF13607">
    <property type="entry name" value="Succ_CoA_lig"/>
    <property type="match status" value="1"/>
</dbReference>
<dbReference type="SUPFAM" id="SSF52210">
    <property type="entry name" value="Succinyl-CoA synthetase domains"/>
    <property type="match status" value="2"/>
</dbReference>
<comment type="caution">
    <text evidence="5">The sequence shown here is derived from an EMBL/GenBank/DDBJ whole genome shotgun (WGS) entry which is preliminary data.</text>
</comment>
<dbReference type="InterPro" id="IPR032875">
    <property type="entry name" value="Succ_CoA_lig_flav_dom"/>
</dbReference>
<dbReference type="InterPro" id="IPR013815">
    <property type="entry name" value="ATP_grasp_subdomain_1"/>
</dbReference>
<sequence length="709" mass="73604">MQGDTSGAGQALARSAINRLMKPRSIAILGASDRPGSLGASVLANLVRAGFDGDIHLVNAKRDSIGDRPCVRSVDDLPAGIDVAILAIPQAGVLDAVRSLAPRGCGAAVIFSAGFAEGGAEGMAQQQEIARIAREAGMVIEGPNCLGLVNFVDKVPLTFIELPEAKAQGDRRIGVVSQSGAMAAVVATTMIAREVPLSCYISTGNEAASGVEDYIDYLSDDPQTAVIAMIVEHFRKPQAFLAAAAKAMARGKQIVLLHPGSSEAGRESAATHTGAMAGDHDVMRTLVERAGVILAEGLEELGDIAEIALRCPTLPVDNVAVVSESGALKAMVLDRAEKLGITLPKLSDEDSPALREALPPFVPVTNPLDVTAQGLVDPGIYSRTLNALNADDRVATIFVPLIQTDFSTSGIKFSAVAGALEENPATKPIIVAGVDEGGGVREEDVARLRKLGVPYFPTPERVLQALSRFADASRRSTGVTDKAAVDVGGGAAGEVIPEYRSKELLAAHGVSFSPCRMATDIAGARGIAAELGYPVVLKAQSPLLSHKSDAGGVIINIADEAALDAAWDRLAANIAQHRPGLVLDGVLVEKMAPKGVEMIVGARVDPEWGPVVLVGFGGVTAELLKDVALLPPDLSREDIIAEVRKLRMAPLLTGFRGAAPCDLDALAAIVEALGRVVRGTPSIREVDLNPVLVMPKGQGAVALDALISC</sequence>
<dbReference type="PROSITE" id="PS50975">
    <property type="entry name" value="ATP_GRASP"/>
    <property type="match status" value="1"/>
</dbReference>
<feature type="domain" description="ATP-grasp" evidence="4">
    <location>
        <begin position="502"/>
        <end position="555"/>
    </location>
</feature>
<keyword evidence="6" id="KW-1185">Reference proteome</keyword>
<keyword evidence="3" id="KW-0547">Nucleotide-binding</keyword>
<evidence type="ECO:0000256" key="3">
    <source>
        <dbReference type="PROSITE-ProRule" id="PRU00409"/>
    </source>
</evidence>
<dbReference type="PANTHER" id="PTHR42793">
    <property type="entry name" value="COA BINDING DOMAIN CONTAINING PROTEIN"/>
    <property type="match status" value="1"/>
</dbReference>
<reference evidence="5 6" key="1">
    <citation type="submission" date="2020-08" db="EMBL/GenBank/DDBJ databases">
        <title>Genomic Encyclopedia of Type Strains, Phase IV (KMG-IV): sequencing the most valuable type-strain genomes for metagenomic binning, comparative biology and taxonomic classification.</title>
        <authorList>
            <person name="Goeker M."/>
        </authorList>
    </citation>
    <scope>NUCLEOTIDE SEQUENCE [LARGE SCALE GENOMIC DNA]</scope>
    <source>
        <strain evidence="5 6">DSM 26189</strain>
    </source>
</reference>
<evidence type="ECO:0000256" key="2">
    <source>
        <dbReference type="ARBA" id="ARBA00060888"/>
    </source>
</evidence>
<dbReference type="RefSeq" id="WP_188073798.1">
    <property type="nucleotide sequence ID" value="NZ_BSPS01000059.1"/>
</dbReference>
<dbReference type="SMART" id="SM00881">
    <property type="entry name" value="CoA_binding"/>
    <property type="match status" value="1"/>
</dbReference>
<comment type="similarity">
    <text evidence="2">In the N-terminal section; belongs to the acetate CoA ligase alpha subunit family.</text>
</comment>
<dbReference type="GO" id="GO:0005524">
    <property type="term" value="F:ATP binding"/>
    <property type="evidence" value="ECO:0007669"/>
    <property type="project" value="UniProtKB-UniRule"/>
</dbReference>
<keyword evidence="3" id="KW-0067">ATP-binding</keyword>
<evidence type="ECO:0000313" key="6">
    <source>
        <dbReference type="Proteomes" id="UP000571950"/>
    </source>
</evidence>
<dbReference type="FunFam" id="3.30.1490.20:FF:000020">
    <property type="entry name" value="Protein lysine acetyltransferase"/>
    <property type="match status" value="1"/>
</dbReference>
<accession>A0A7W6BRK6</accession>
<protein>
    <submittedName>
        <fullName evidence="5">Acyl-CoA synthetase (NDP forming)</fullName>
    </submittedName>
</protein>
<proteinExistence type="inferred from homology"/>
<dbReference type="Pfam" id="PF13549">
    <property type="entry name" value="ATP-grasp_5"/>
    <property type="match status" value="1"/>
</dbReference>
<dbReference type="PANTHER" id="PTHR42793:SF1">
    <property type="entry name" value="PEPTIDYL-LYSINE N-ACETYLTRANSFERASE PATZ"/>
    <property type="match status" value="1"/>
</dbReference>
<organism evidence="5 6">
    <name type="scientific">Sphingobium jiangsuense</name>
    <dbReference type="NCBI Taxonomy" id="870476"/>
    <lineage>
        <taxon>Bacteria</taxon>
        <taxon>Pseudomonadati</taxon>
        <taxon>Pseudomonadota</taxon>
        <taxon>Alphaproteobacteria</taxon>
        <taxon>Sphingomonadales</taxon>
        <taxon>Sphingomonadaceae</taxon>
        <taxon>Sphingobium</taxon>
    </lineage>
</organism>
<dbReference type="InterPro" id="IPR036291">
    <property type="entry name" value="NAD(P)-bd_dom_sf"/>
</dbReference>
<dbReference type="Gene3D" id="3.40.50.261">
    <property type="entry name" value="Succinyl-CoA synthetase domains"/>
    <property type="match status" value="2"/>
</dbReference>
<gene>
    <name evidence="5" type="ORF">GGR43_004267</name>
</gene>
<dbReference type="InterPro" id="IPR003781">
    <property type="entry name" value="CoA-bd"/>
</dbReference>
<dbReference type="InterPro" id="IPR016102">
    <property type="entry name" value="Succinyl-CoA_synth-like"/>
</dbReference>